<gene>
    <name evidence="2" type="ORF">PLEPLA_LOCUS39148</name>
</gene>
<accession>A0A9N7Z7E6</accession>
<dbReference type="Proteomes" id="UP001153269">
    <property type="component" value="Unassembled WGS sequence"/>
</dbReference>
<reference evidence="2" key="1">
    <citation type="submission" date="2020-03" db="EMBL/GenBank/DDBJ databases">
        <authorList>
            <person name="Weist P."/>
        </authorList>
    </citation>
    <scope>NUCLEOTIDE SEQUENCE</scope>
</reference>
<dbReference type="EMBL" id="CADEAL010004090">
    <property type="protein sequence ID" value="CAB1451454.1"/>
    <property type="molecule type" value="Genomic_DNA"/>
</dbReference>
<evidence type="ECO:0000313" key="3">
    <source>
        <dbReference type="Proteomes" id="UP001153269"/>
    </source>
</evidence>
<sequence>MVEERQSAALSRASFSLFTKRSGAAAGSRSLYPATPPSEKANHRRSATIAKIEDTNIYAPKESPGGNYRAFNRERSTFHPKWLEKPYPQYFTSEPPQERTKVDRYFEGRMKEGAYVRAADGAALPESVRRECKLSGVTDQVIPGMRGQGRIEREEEEEGRDTALTGSNEHWGALDSHGWLSCEMDITGMCLAGPPSSRGN</sequence>
<comment type="caution">
    <text evidence="2">The sequence shown here is derived from an EMBL/GenBank/DDBJ whole genome shotgun (WGS) entry which is preliminary data.</text>
</comment>
<dbReference type="AlphaFoldDB" id="A0A9N7Z7E6"/>
<organism evidence="2 3">
    <name type="scientific">Pleuronectes platessa</name>
    <name type="common">European plaice</name>
    <dbReference type="NCBI Taxonomy" id="8262"/>
    <lineage>
        <taxon>Eukaryota</taxon>
        <taxon>Metazoa</taxon>
        <taxon>Chordata</taxon>
        <taxon>Craniata</taxon>
        <taxon>Vertebrata</taxon>
        <taxon>Euteleostomi</taxon>
        <taxon>Actinopterygii</taxon>
        <taxon>Neopterygii</taxon>
        <taxon>Teleostei</taxon>
        <taxon>Neoteleostei</taxon>
        <taxon>Acanthomorphata</taxon>
        <taxon>Carangaria</taxon>
        <taxon>Pleuronectiformes</taxon>
        <taxon>Pleuronectoidei</taxon>
        <taxon>Pleuronectidae</taxon>
        <taxon>Pleuronectes</taxon>
    </lineage>
</organism>
<feature type="region of interest" description="Disordered" evidence="1">
    <location>
        <begin position="21"/>
        <end position="45"/>
    </location>
</feature>
<protein>
    <submittedName>
        <fullName evidence="2">Uncharacterized protein</fullName>
    </submittedName>
</protein>
<evidence type="ECO:0000256" key="1">
    <source>
        <dbReference type="SAM" id="MobiDB-lite"/>
    </source>
</evidence>
<evidence type="ECO:0000313" key="2">
    <source>
        <dbReference type="EMBL" id="CAB1451454.1"/>
    </source>
</evidence>
<name>A0A9N7Z7E6_PLEPL</name>
<keyword evidence="3" id="KW-1185">Reference proteome</keyword>
<proteinExistence type="predicted"/>